<feature type="transmembrane region" description="Helical" evidence="6">
    <location>
        <begin position="715"/>
        <end position="737"/>
    </location>
</feature>
<name>A0ABP9C182_9SPHI</name>
<comment type="subcellular location">
    <subcellularLocation>
        <location evidence="1">Cell membrane</location>
        <topology evidence="1">Multi-pass membrane protein</topology>
    </subcellularLocation>
</comment>
<dbReference type="PANTHER" id="PTHR30572:SF18">
    <property type="entry name" value="ABC-TYPE MACROLIDE FAMILY EXPORT SYSTEM PERMEASE COMPONENT 2"/>
    <property type="match status" value="1"/>
</dbReference>
<feature type="transmembrane region" description="Helical" evidence="6">
    <location>
        <begin position="277"/>
        <end position="299"/>
    </location>
</feature>
<sequence length="786" mass="88147">MLKNYLKIAWRSLIKGRGYSFINIFGLALGLSCVILIGLWIKDEWSYNRFLPEANRIYTIKNNALRNGEIHTGDMTSAPLEGAIRSDIAEIEAVTKLGYSPSLLFRTRNKSTKENGFYVSSDFFKVFGFKVLSGDPNRALATIDQLVITKNVALKYFNRVDIIGKTIEVDNKKVYTIGAVLENIPHNSTVQFDWLLNFKINEQDWMQRWGNNSFLTFVKLKPGISEVQAAASMRDIFPRYAPDLKFTPVLQSIKDVYLYNRFKNGHPDGGRIDYVRIFAILAVFILFIACINFTNLATARSAKRAKEVGVLKTVGAPRKILIAQFFAESLLTTTIAVVFSLIMVRLTLPTFNTLFEKELSLNIDSPLFLLSILLLIIATTFLAGSYPALFLSSFKPINALKGISFAKRSAIFSGMLSIRKALVIFQFTLSILLIVALLVVGQQMSYIQQKNLGLDKENMLYIPLDGELHSRIETVQQEVEKLPAVTAATSVMMLPMDIQSASGDLDWEGKDPNFETLVTVSEVGYNFTKTMNINILKGRDFSPEHPADSAGYLINETAAKYMGMEDPVGKEISFWNGKQPIIGVMKDFHMESLHAPIKPLILCFSPENSSYMMVRTKPGMIKKALAELDGLVKEINPNYPFEYHFVDETYEQMYRSEQQVNLLAHYFGILAIVISCMGLFALVSFAAEQRTKEISIRKVVGATVLHIVSLLSRDFLKLVIVALVIALPLAFMVVNTWLDGFEYKIDLSWGLFVLATIISISIALITVSIQAIRAALANPVDSLRNE</sequence>
<evidence type="ECO:0000256" key="6">
    <source>
        <dbReference type="SAM" id="Phobius"/>
    </source>
</evidence>
<dbReference type="EMBL" id="BAABIQ010000043">
    <property type="protein sequence ID" value="GAA4803130.1"/>
    <property type="molecule type" value="Genomic_DNA"/>
</dbReference>
<dbReference type="InterPro" id="IPR003838">
    <property type="entry name" value="ABC3_permease_C"/>
</dbReference>
<dbReference type="Proteomes" id="UP001501411">
    <property type="component" value="Unassembled WGS sequence"/>
</dbReference>
<dbReference type="Pfam" id="PF12704">
    <property type="entry name" value="MacB_PCD"/>
    <property type="match status" value="2"/>
</dbReference>
<evidence type="ECO:0000313" key="9">
    <source>
        <dbReference type="EMBL" id="GAA4803130.1"/>
    </source>
</evidence>
<evidence type="ECO:0000256" key="5">
    <source>
        <dbReference type="ARBA" id="ARBA00023136"/>
    </source>
</evidence>
<protein>
    <submittedName>
        <fullName evidence="9">ABC transporter permease</fullName>
    </submittedName>
</protein>
<keyword evidence="4 6" id="KW-1133">Transmembrane helix</keyword>
<dbReference type="InterPro" id="IPR025857">
    <property type="entry name" value="MacB_PCD"/>
</dbReference>
<gene>
    <name evidence="9" type="ORF">GCM10023231_35130</name>
</gene>
<proteinExistence type="predicted"/>
<evidence type="ECO:0000259" key="8">
    <source>
        <dbReference type="Pfam" id="PF12704"/>
    </source>
</evidence>
<keyword evidence="5 6" id="KW-0472">Membrane</keyword>
<feature type="domain" description="MacB-like periplasmic core" evidence="8">
    <location>
        <begin position="428"/>
        <end position="620"/>
    </location>
</feature>
<feature type="transmembrane region" description="Helical" evidence="6">
    <location>
        <begin position="421"/>
        <end position="441"/>
    </location>
</feature>
<feature type="transmembrane region" description="Helical" evidence="6">
    <location>
        <begin position="368"/>
        <end position="391"/>
    </location>
</feature>
<evidence type="ECO:0000256" key="4">
    <source>
        <dbReference type="ARBA" id="ARBA00022989"/>
    </source>
</evidence>
<evidence type="ECO:0000313" key="10">
    <source>
        <dbReference type="Proteomes" id="UP001501411"/>
    </source>
</evidence>
<feature type="domain" description="ABC3 transporter permease C-terminal" evidence="7">
    <location>
        <begin position="667"/>
        <end position="776"/>
    </location>
</feature>
<evidence type="ECO:0000256" key="3">
    <source>
        <dbReference type="ARBA" id="ARBA00022692"/>
    </source>
</evidence>
<dbReference type="Pfam" id="PF02687">
    <property type="entry name" value="FtsX"/>
    <property type="match status" value="2"/>
</dbReference>
<feature type="transmembrane region" description="Helical" evidence="6">
    <location>
        <begin position="320"/>
        <end position="348"/>
    </location>
</feature>
<reference evidence="10" key="1">
    <citation type="journal article" date="2019" name="Int. J. Syst. Evol. Microbiol.">
        <title>The Global Catalogue of Microorganisms (GCM) 10K type strain sequencing project: providing services to taxonomists for standard genome sequencing and annotation.</title>
        <authorList>
            <consortium name="The Broad Institute Genomics Platform"/>
            <consortium name="The Broad Institute Genome Sequencing Center for Infectious Disease"/>
            <person name="Wu L."/>
            <person name="Ma J."/>
        </authorList>
    </citation>
    <scope>NUCLEOTIDE SEQUENCE [LARGE SCALE GENOMIC DNA]</scope>
    <source>
        <strain evidence="10">JCM 18200</strain>
    </source>
</reference>
<dbReference type="PANTHER" id="PTHR30572">
    <property type="entry name" value="MEMBRANE COMPONENT OF TRANSPORTER-RELATED"/>
    <property type="match status" value="1"/>
</dbReference>
<comment type="caution">
    <text evidence="9">The sequence shown here is derived from an EMBL/GenBank/DDBJ whole genome shotgun (WGS) entry which is preliminary data.</text>
</comment>
<evidence type="ECO:0000256" key="1">
    <source>
        <dbReference type="ARBA" id="ARBA00004651"/>
    </source>
</evidence>
<keyword evidence="3 6" id="KW-0812">Transmembrane</keyword>
<feature type="transmembrane region" description="Helical" evidence="6">
    <location>
        <begin position="663"/>
        <end position="687"/>
    </location>
</feature>
<dbReference type="InterPro" id="IPR050250">
    <property type="entry name" value="Macrolide_Exporter_MacB"/>
</dbReference>
<keyword evidence="10" id="KW-1185">Reference proteome</keyword>
<evidence type="ECO:0000256" key="2">
    <source>
        <dbReference type="ARBA" id="ARBA00022475"/>
    </source>
</evidence>
<feature type="transmembrane region" description="Helical" evidence="6">
    <location>
        <begin position="21"/>
        <end position="41"/>
    </location>
</feature>
<keyword evidence="2" id="KW-1003">Cell membrane</keyword>
<accession>A0ABP9C182</accession>
<feature type="domain" description="MacB-like periplasmic core" evidence="8">
    <location>
        <begin position="20"/>
        <end position="235"/>
    </location>
</feature>
<feature type="transmembrane region" description="Helical" evidence="6">
    <location>
        <begin position="749"/>
        <end position="769"/>
    </location>
</feature>
<dbReference type="RefSeq" id="WP_345233806.1">
    <property type="nucleotide sequence ID" value="NZ_BAABIQ010000043.1"/>
</dbReference>
<dbReference type="PROSITE" id="PS51257">
    <property type="entry name" value="PROKAR_LIPOPROTEIN"/>
    <property type="match status" value="1"/>
</dbReference>
<evidence type="ECO:0000259" key="7">
    <source>
        <dbReference type="Pfam" id="PF02687"/>
    </source>
</evidence>
<feature type="domain" description="ABC3 transporter permease C-terminal" evidence="7">
    <location>
        <begin position="280"/>
        <end position="394"/>
    </location>
</feature>
<organism evidence="9 10">
    <name type="scientific">Olivibacter ginsenosidimutans</name>
    <dbReference type="NCBI Taxonomy" id="1176537"/>
    <lineage>
        <taxon>Bacteria</taxon>
        <taxon>Pseudomonadati</taxon>
        <taxon>Bacteroidota</taxon>
        <taxon>Sphingobacteriia</taxon>
        <taxon>Sphingobacteriales</taxon>
        <taxon>Sphingobacteriaceae</taxon>
        <taxon>Olivibacter</taxon>
    </lineage>
</organism>